<dbReference type="Gene3D" id="2.60.40.1910">
    <property type="match status" value="5"/>
</dbReference>
<feature type="domain" description="Peptidase M1 membrane alanine aminopeptidase" evidence="26">
    <location>
        <begin position="2104"/>
        <end position="2293"/>
    </location>
</feature>
<dbReference type="Pfam" id="PF17900">
    <property type="entry name" value="Peptidase_M1_N"/>
    <property type="match status" value="5"/>
</dbReference>
<dbReference type="GO" id="GO:0042277">
    <property type="term" value="F:peptide binding"/>
    <property type="evidence" value="ECO:0007669"/>
    <property type="project" value="TreeGrafter"/>
</dbReference>
<evidence type="ECO:0000313" key="30">
    <source>
        <dbReference type="Proteomes" id="UP000053105"/>
    </source>
</evidence>
<keyword evidence="8" id="KW-0336">GPI-anchor</keyword>
<dbReference type="PANTHER" id="PTHR11533">
    <property type="entry name" value="PROTEASE M1 ZINC METALLOPROTEASE"/>
    <property type="match status" value="1"/>
</dbReference>
<dbReference type="GO" id="GO:0005886">
    <property type="term" value="C:plasma membrane"/>
    <property type="evidence" value="ECO:0007669"/>
    <property type="project" value="UniProtKB-SubCell"/>
</dbReference>
<feature type="domain" description="ERAP1-like C-terminal" evidence="27">
    <location>
        <begin position="413"/>
        <end position="691"/>
    </location>
</feature>
<protein>
    <recommendedName>
        <fullName evidence="6">Aminopeptidase N</fullName>
        <ecNumber evidence="5">3.4.11.2</ecNumber>
    </recommendedName>
</protein>
<keyword evidence="13" id="KW-0378">Hydrolase</keyword>
<evidence type="ECO:0000256" key="11">
    <source>
        <dbReference type="ARBA" id="ARBA00022723"/>
    </source>
</evidence>
<dbReference type="InterPro" id="IPR027268">
    <property type="entry name" value="Peptidase_M4/M1_CTD_sf"/>
</dbReference>
<evidence type="ECO:0000259" key="26">
    <source>
        <dbReference type="Pfam" id="PF01433"/>
    </source>
</evidence>
<comment type="subcellular location">
    <subcellularLocation>
        <location evidence="3">Cell membrane</location>
        <topology evidence="3">Lipid-anchor</topology>
        <topology evidence="3">GPI-anchor</topology>
    </subcellularLocation>
    <subcellularLocation>
        <location evidence="2">Membrane</location>
        <topology evidence="2">Single-pass type II membrane protein</topology>
    </subcellularLocation>
</comment>
<feature type="domain" description="Peptidase M1 membrane alanine aminopeptidase" evidence="26">
    <location>
        <begin position="106"/>
        <end position="330"/>
    </location>
</feature>
<dbReference type="InterPro" id="IPR050344">
    <property type="entry name" value="Peptidase_M1_aminopeptidases"/>
</dbReference>
<dbReference type="PRINTS" id="PR00756">
    <property type="entry name" value="ALADIPTASE"/>
</dbReference>
<feature type="domain" description="ERAP1-like C-terminal" evidence="27">
    <location>
        <begin position="4167"/>
        <end position="4478"/>
    </location>
</feature>
<evidence type="ECO:0000256" key="12">
    <source>
        <dbReference type="ARBA" id="ARBA00022729"/>
    </source>
</evidence>
<dbReference type="CDD" id="cd09601">
    <property type="entry name" value="M1_APN-Q_like"/>
    <property type="match status" value="5"/>
</dbReference>
<feature type="binding site" evidence="23">
    <location>
        <position position="3096"/>
    </location>
    <ligand>
        <name>Zn(2+)</name>
        <dbReference type="ChEBI" id="CHEBI:29105"/>
        <note>catalytic</note>
    </ligand>
</feature>
<evidence type="ECO:0000256" key="13">
    <source>
        <dbReference type="ARBA" id="ARBA00022801"/>
    </source>
</evidence>
<keyword evidence="29" id="KW-0031">Aminopeptidase</keyword>
<keyword evidence="17" id="KW-0482">Metalloprotease</keyword>
<keyword evidence="16 25" id="KW-1133">Transmembrane helix</keyword>
<dbReference type="Gene3D" id="2.60.40.1730">
    <property type="entry name" value="tricorn interacting facor f3 domain"/>
    <property type="match status" value="5"/>
</dbReference>
<dbReference type="OrthoDB" id="10031169at2759"/>
<dbReference type="FunFam" id="2.60.40.1910:FF:000008">
    <property type="entry name" value="Aminopeptidase"/>
    <property type="match status" value="3"/>
</dbReference>
<evidence type="ECO:0000256" key="3">
    <source>
        <dbReference type="ARBA" id="ARBA00004609"/>
    </source>
</evidence>
<dbReference type="GO" id="GO:0070006">
    <property type="term" value="F:metalloaminopeptidase activity"/>
    <property type="evidence" value="ECO:0007669"/>
    <property type="project" value="TreeGrafter"/>
</dbReference>
<keyword evidence="15" id="KW-0735">Signal-anchor</keyword>
<feature type="domain" description="Aminopeptidase N-like N-terminal" evidence="28">
    <location>
        <begin position="1890"/>
        <end position="2074"/>
    </location>
</feature>
<feature type="active site" description="Proton acceptor" evidence="22">
    <location>
        <position position="3074"/>
    </location>
</feature>
<evidence type="ECO:0000256" key="1">
    <source>
        <dbReference type="ARBA" id="ARBA00000098"/>
    </source>
</evidence>
<dbReference type="PANTHER" id="PTHR11533:SF301">
    <property type="entry name" value="AMINOPEPTIDASE"/>
    <property type="match status" value="1"/>
</dbReference>
<dbReference type="FunFam" id="1.25.50.20:FF:000001">
    <property type="entry name" value="Aminopeptidase"/>
    <property type="match status" value="4"/>
</dbReference>
<feature type="domain" description="Peptidase M1 membrane alanine aminopeptidase" evidence="26">
    <location>
        <begin position="3001"/>
        <end position="3223"/>
    </location>
</feature>
<feature type="domain" description="ERAP1-like C-terminal" evidence="27">
    <location>
        <begin position="3296"/>
        <end position="3616"/>
    </location>
</feature>
<feature type="transmembrane region" description="Helical" evidence="25">
    <location>
        <begin position="4527"/>
        <end position="4547"/>
    </location>
</feature>
<evidence type="ECO:0000256" key="24">
    <source>
        <dbReference type="PIRSR" id="PIRSR634016-4"/>
    </source>
</evidence>
<gene>
    <name evidence="29" type="ORF">WN51_07737</name>
</gene>
<dbReference type="GO" id="GO:0005737">
    <property type="term" value="C:cytoplasm"/>
    <property type="evidence" value="ECO:0007669"/>
    <property type="project" value="TreeGrafter"/>
</dbReference>
<evidence type="ECO:0000256" key="6">
    <source>
        <dbReference type="ARBA" id="ARBA00015611"/>
    </source>
</evidence>
<dbReference type="FunFam" id="2.60.40.1730:FF:000012">
    <property type="entry name" value="Aminopeptidase N"/>
    <property type="match status" value="2"/>
</dbReference>
<evidence type="ECO:0000256" key="14">
    <source>
        <dbReference type="ARBA" id="ARBA00022833"/>
    </source>
</evidence>
<evidence type="ECO:0000256" key="18">
    <source>
        <dbReference type="ARBA" id="ARBA00023136"/>
    </source>
</evidence>
<evidence type="ECO:0000256" key="9">
    <source>
        <dbReference type="ARBA" id="ARBA00022670"/>
    </source>
</evidence>
<keyword evidence="14 23" id="KW-0862">Zinc</keyword>
<dbReference type="EC" id="3.4.11.2" evidence="5"/>
<keyword evidence="21" id="KW-0449">Lipoprotein</keyword>
<evidence type="ECO:0000256" key="22">
    <source>
        <dbReference type="PIRSR" id="PIRSR634016-1"/>
    </source>
</evidence>
<feature type="domain" description="Aminopeptidase N-like N-terminal" evidence="28">
    <location>
        <begin position="2"/>
        <end position="66"/>
    </location>
</feature>
<keyword evidence="11 23" id="KW-0479">Metal-binding</keyword>
<dbReference type="InterPro" id="IPR024571">
    <property type="entry name" value="ERAP1-like_C_dom"/>
</dbReference>
<dbReference type="GO" id="GO:0016285">
    <property type="term" value="F:alanyl aminopeptidase activity"/>
    <property type="evidence" value="ECO:0007669"/>
    <property type="project" value="UniProtKB-EC"/>
</dbReference>
<keyword evidence="10 25" id="KW-0812">Transmembrane</keyword>
<evidence type="ECO:0000256" key="25">
    <source>
        <dbReference type="SAM" id="Phobius"/>
    </source>
</evidence>
<dbReference type="InterPro" id="IPR014782">
    <property type="entry name" value="Peptidase_M1_dom"/>
</dbReference>
<evidence type="ECO:0000256" key="2">
    <source>
        <dbReference type="ARBA" id="ARBA00004606"/>
    </source>
</evidence>
<feature type="domain" description="ERAP1-like C-terminal" evidence="27">
    <location>
        <begin position="2431"/>
        <end position="2740"/>
    </location>
</feature>
<comment type="cofactor">
    <cofactor evidence="23">
        <name>Zn(2+)</name>
        <dbReference type="ChEBI" id="CHEBI:29105"/>
    </cofactor>
    <text evidence="23">Binds 1 zinc ion per subunit.</text>
</comment>
<dbReference type="InterPro" id="IPR001930">
    <property type="entry name" value="Peptidase_M1"/>
</dbReference>
<dbReference type="GO" id="GO:0098552">
    <property type="term" value="C:side of membrane"/>
    <property type="evidence" value="ECO:0007669"/>
    <property type="project" value="UniProtKB-KW"/>
</dbReference>
<feature type="domain" description="Aminopeptidase N-like N-terminal" evidence="28">
    <location>
        <begin position="3647"/>
        <end position="3836"/>
    </location>
</feature>
<evidence type="ECO:0000256" key="7">
    <source>
        <dbReference type="ARBA" id="ARBA00022475"/>
    </source>
</evidence>
<dbReference type="SUPFAM" id="SSF63737">
    <property type="entry name" value="Leukotriene A4 hydrolase N-terminal domain"/>
    <property type="match status" value="5"/>
</dbReference>
<dbReference type="Gene3D" id="1.10.390.10">
    <property type="entry name" value="Neutral Protease Domain 2"/>
    <property type="match status" value="5"/>
</dbReference>
<keyword evidence="9" id="KW-0645">Protease</keyword>
<reference evidence="29 30" key="1">
    <citation type="submission" date="2015-07" db="EMBL/GenBank/DDBJ databases">
        <title>The genome of Melipona quadrifasciata.</title>
        <authorList>
            <person name="Pan H."/>
            <person name="Kapheim K."/>
        </authorList>
    </citation>
    <scope>NUCLEOTIDE SEQUENCE [LARGE SCALE GENOMIC DNA]</scope>
    <source>
        <strain evidence="29">0111107301</strain>
        <tissue evidence="29">Whole body</tissue>
    </source>
</reference>
<feature type="domain" description="ERAP1-like C-terminal" evidence="27">
    <location>
        <begin position="1532"/>
        <end position="1831"/>
    </location>
</feature>
<comment type="similarity">
    <text evidence="4">Belongs to the peptidase M1 family.</text>
</comment>
<name>A0A0N0BIW4_9HYME</name>
<dbReference type="FunFam" id="2.60.40.1730:FF:000013">
    <property type="entry name" value="Aminopeptidase"/>
    <property type="match status" value="2"/>
</dbReference>
<dbReference type="FunFam" id="1.10.390.10:FF:000019">
    <property type="entry name" value="Aminopeptidase"/>
    <property type="match status" value="5"/>
</dbReference>
<feature type="binding site" evidence="23">
    <location>
        <position position="3077"/>
    </location>
    <ligand>
        <name>Zn(2+)</name>
        <dbReference type="ChEBI" id="CHEBI:29105"/>
        <note>catalytic</note>
    </ligand>
</feature>
<dbReference type="Proteomes" id="UP000053105">
    <property type="component" value="Unassembled WGS sequence"/>
</dbReference>
<organism evidence="29 30">
    <name type="scientific">Melipona quadrifasciata</name>
    <dbReference type="NCBI Taxonomy" id="166423"/>
    <lineage>
        <taxon>Eukaryota</taxon>
        <taxon>Metazoa</taxon>
        <taxon>Ecdysozoa</taxon>
        <taxon>Arthropoda</taxon>
        <taxon>Hexapoda</taxon>
        <taxon>Insecta</taxon>
        <taxon>Pterygota</taxon>
        <taxon>Neoptera</taxon>
        <taxon>Endopterygota</taxon>
        <taxon>Hymenoptera</taxon>
        <taxon>Apocrita</taxon>
        <taxon>Aculeata</taxon>
        <taxon>Apoidea</taxon>
        <taxon>Anthophila</taxon>
        <taxon>Apidae</taxon>
        <taxon>Melipona</taxon>
    </lineage>
</organism>
<evidence type="ECO:0000256" key="19">
    <source>
        <dbReference type="ARBA" id="ARBA00023157"/>
    </source>
</evidence>
<keyword evidence="30" id="KW-1185">Reference proteome</keyword>
<dbReference type="GO" id="GO:0005615">
    <property type="term" value="C:extracellular space"/>
    <property type="evidence" value="ECO:0007669"/>
    <property type="project" value="TreeGrafter"/>
</dbReference>
<evidence type="ECO:0000313" key="29">
    <source>
        <dbReference type="EMBL" id="KOX78331.1"/>
    </source>
</evidence>
<accession>A0A0N0BIW4</accession>
<dbReference type="Pfam" id="PF11838">
    <property type="entry name" value="ERAP1_C"/>
    <property type="match status" value="5"/>
</dbReference>
<feature type="domain" description="Aminopeptidase N-like N-terminal" evidence="28">
    <location>
        <begin position="2782"/>
        <end position="2969"/>
    </location>
</feature>
<evidence type="ECO:0000256" key="15">
    <source>
        <dbReference type="ARBA" id="ARBA00022968"/>
    </source>
</evidence>
<evidence type="ECO:0000259" key="27">
    <source>
        <dbReference type="Pfam" id="PF11838"/>
    </source>
</evidence>
<dbReference type="STRING" id="166423.A0A0N0BIW4"/>
<dbReference type="GO" id="GO:0008270">
    <property type="term" value="F:zinc ion binding"/>
    <property type="evidence" value="ECO:0007669"/>
    <property type="project" value="InterPro"/>
</dbReference>
<evidence type="ECO:0000256" key="16">
    <source>
        <dbReference type="ARBA" id="ARBA00022989"/>
    </source>
</evidence>
<dbReference type="InterPro" id="IPR042097">
    <property type="entry name" value="Aminopeptidase_N-like_N_sf"/>
</dbReference>
<evidence type="ECO:0000256" key="21">
    <source>
        <dbReference type="ARBA" id="ARBA00023288"/>
    </source>
</evidence>
<dbReference type="EMBL" id="KQ435724">
    <property type="protein sequence ID" value="KOX78331.1"/>
    <property type="molecule type" value="Genomic_DNA"/>
</dbReference>
<keyword evidence="12" id="KW-0732">Signal</keyword>
<dbReference type="Gene3D" id="1.25.50.20">
    <property type="match status" value="5"/>
</dbReference>
<keyword evidence="7" id="KW-1003">Cell membrane</keyword>
<evidence type="ECO:0000256" key="23">
    <source>
        <dbReference type="PIRSR" id="PIRSR634016-3"/>
    </source>
</evidence>
<evidence type="ECO:0000256" key="10">
    <source>
        <dbReference type="ARBA" id="ARBA00022692"/>
    </source>
</evidence>
<keyword evidence="20" id="KW-0325">Glycoprotein</keyword>
<feature type="domain" description="Peptidase M1 membrane alanine aminopeptidase" evidence="26">
    <location>
        <begin position="1213"/>
        <end position="1404"/>
    </location>
</feature>
<keyword evidence="19" id="KW-1015">Disulfide bond</keyword>
<evidence type="ECO:0000259" key="28">
    <source>
        <dbReference type="Pfam" id="PF17900"/>
    </source>
</evidence>
<dbReference type="InterPro" id="IPR045357">
    <property type="entry name" value="Aminopeptidase_N-like_N"/>
</dbReference>
<evidence type="ECO:0000256" key="5">
    <source>
        <dbReference type="ARBA" id="ARBA00012564"/>
    </source>
</evidence>
<feature type="domain" description="Aminopeptidase N-like N-terminal" evidence="28">
    <location>
        <begin position="990"/>
        <end position="1179"/>
    </location>
</feature>
<proteinExistence type="inferred from homology"/>
<feature type="domain" description="Peptidase M1 membrane alanine aminopeptidase" evidence="26">
    <location>
        <begin position="3870"/>
        <end position="4094"/>
    </location>
</feature>
<dbReference type="GO" id="GO:0043171">
    <property type="term" value="P:peptide catabolic process"/>
    <property type="evidence" value="ECO:0007669"/>
    <property type="project" value="TreeGrafter"/>
</dbReference>
<feature type="site" description="Transition state stabilizer" evidence="24">
    <location>
        <position position="3159"/>
    </location>
</feature>
<evidence type="ECO:0000256" key="17">
    <source>
        <dbReference type="ARBA" id="ARBA00023049"/>
    </source>
</evidence>
<dbReference type="SUPFAM" id="SSF55486">
    <property type="entry name" value="Metalloproteases ('zincins'), catalytic domain"/>
    <property type="match status" value="5"/>
</dbReference>
<evidence type="ECO:0000256" key="4">
    <source>
        <dbReference type="ARBA" id="ARBA00010136"/>
    </source>
</evidence>
<evidence type="ECO:0000256" key="20">
    <source>
        <dbReference type="ARBA" id="ARBA00023180"/>
    </source>
</evidence>
<evidence type="ECO:0000256" key="8">
    <source>
        <dbReference type="ARBA" id="ARBA00022622"/>
    </source>
</evidence>
<keyword evidence="18 25" id="KW-0472">Membrane</keyword>
<feature type="binding site" evidence="23">
    <location>
        <position position="3073"/>
    </location>
    <ligand>
        <name>Zn(2+)</name>
        <dbReference type="ChEBI" id="CHEBI:29105"/>
        <note>catalytic</note>
    </ligand>
</feature>
<dbReference type="Pfam" id="PF01433">
    <property type="entry name" value="Peptidase_M1"/>
    <property type="match status" value="5"/>
</dbReference>
<dbReference type="GO" id="GO:0006508">
    <property type="term" value="P:proteolysis"/>
    <property type="evidence" value="ECO:0007669"/>
    <property type="project" value="UniProtKB-KW"/>
</dbReference>
<comment type="catalytic activity">
    <reaction evidence="1">
        <text>Release of an N-terminal amino acid, Xaa-|-Yaa- from a peptide, amide or arylamide. Xaa is preferably Ala, but may be most amino acids including Pro (slow action). When a terminal hydrophobic residue is followed by a prolyl residue, the two may be released as an intact Xaa-Pro dipeptide.</text>
        <dbReference type="EC" id="3.4.11.2"/>
    </reaction>
</comment>
<sequence length="4548" mass="525720">MWMAVTQFSPTYARRAFPCMDEPHLKAVFQLRFRIRNETVTSNTRIIYKTSRNEYIFEETPRMSTYQLGWAMHDFVSESSTNHPRFSQNFRMWTRRSMYHRGSIALRQGQSIYSFLNDWLLVDNPIPKMDQIAVPDFNFHAMENWGMITYRESVVLYDDELTPTRNMLDGFTTMAHEYAHTWFGNLVTPTFWDVAWLKEGFASYFQYFAVSVVQPTWRMMDKFVVDTLQPAMLLDSTDHDRVMNGKNVGSPGSIMAVLDFVSYKKGASVIRMLSHVIGESAFRDGLRSYVKNMSYDAATPHDLYRHLQSSADNHGQMPRNMSIEGIMESWTNQPGYPLVTVARNYDMGTFTVSQERFRWNKTRDRSQSELKWWIPLTFTTETARNFSAVKPRYWLKRKCENLTAPLNISSSSWIIFNIQQTGYYRVNYDENNWQMIARYLSSRDFLKIHRANRAALIDDAFNLARAGYIDYSIAFNLSKYLVREIDYEPWVAAVNNLKFLNNALSGTKVQRAFQEYANRLLQPRYKQLNFTDSKDEDITAKLNKELILTTSCLVGSVDCLNASESLFRDWITKPDETIPRDVKSFVYCEGIRNGGEEDWYLVMDRWLNTDLQTEQDLLLQGLGCTRESGLIKSYLELSLTDEQTVRKQQRMMIVNAILDGNVENVDHVLEFVRSNLQRIIELSGIISQIINTFQYKYSILLNYLSYKTIVRYRIKVFPPLLTCNRFIQLTCAEASFRHCVEDHSCSIVIIFSSDTYLHVSLSLVRTSIDQHQITDEILAAISRAFVRRITQHFTREIIPRPNDCTDLSAETSHIQCSRNVKSNDSFVITRVDRRATNCAKFQEQKKKYIKVYKVKDCTFSSNNSSMKSSIKMNARFEEMSQIHGRYAAIFIRVESFSGHHILPDIITLIATTRRLIRLHFTKPLCKFFSHFQSLLFNYLYLKLFVIDISRVMARILIPLLVSLTFACLARGDAASPQANDSKYKLPLEAVPTHYKLDLNVNMKDYTFSGTVRANITAVHDSQTITLNAKNLSINSVFMTSDKSPNKIYDLTNQTVTDDKYEIITIKLQEKIVQNQTYVLKIKYNGTLSDQLRGFYKSRSTRKNGTSTYVAATHFEPTGARLAFPCWDEPAIKAPFEITIVNSGGNETWAISNMKEIKSELNGDLKTTTFDVTPKISTYLVAFVVADYNYTEDSSTKIRYRVWTKPQSITQTKYALKVGRELLEEMGRYTNISFNDYVPKMDQVSLRDFSAGAMENWGLVTYRESALLAEEGVSSVRALQRVTTIIAHEFAHQWFGNLVSPKWWTYIWLNEGFANYFEYFLTHKIKPEWRLDDVFVVNNIQGTAFTADVTENQRPMNHEVNTPQEISNLFDSIAYQKSGSVIRMMSHILGEEAFQNGLRRYLDNKSVVLLTVLTTDDNNDYSKLKAADSDTLLKDLGNGTRYNGVPFEKIMNEWVNKPGYPVVSVKKVNNTFELRQQQFTLYETNNKPNDTKWWVPITYVTTKNLTSTNTYPSRWLNPNQDKLVIPVSDGENWIIVNVKQIGYYRVNYEPAVWKFLAERLNSNYTEVHPTNRAQLIDDALNMARSNQLNYTIALQLTTFLSREKDYVVWQAGFRNLQFLHNLMRTSAHYPMFQKYVKKILTTVTSEINYEPKKNDTDLEKLLRVNAVEWACRAHVTECTDYATRQFNAWLNDTNTKFDDDLRNNLLCAGIRNANDSKWNQSRSLILEIKDEEERLALYLLLACSQSENILERFLNQSLEQNATLSFSDAVSQVVSRHLQGVNIALKALVANYAEIKSRKNGNQVITSAVNAIAGRVTTVEQYMQLNKILAGLEDVKVESFKSVITKASRNLQWLELHQNDVENWIHDFSSAKAHEASELAVLDYRLPKTVVPTNYEIILAPELQNDFKFDGIVHISAYLQNSTNTITLHHGRMDINIVSVLVDARNEKINGTTYNNKTEKYEIKLDKVLKAGTNITINFEYVGKLRDDMSGFYRSSYVDPKGQIRWLATTQFQTTHARHAFPCFDEPSFKATYDIRILRPADYSCLSNMPRSRSIPYEDKYWDEFERSIPMSTYLVAFIISDFSYKGVDNFRVWAKPNATNQTIYALNIGTRGLDHLSKRFKQDYQIPKMDMVAVPDFSAGAMENWGLVTYRESRLLYDEESTSDTAKQSIASVIIHELTHMWFGNMITPEWWGYLWLSEGFARYFQYFATAQIETTWNMEDQFLVEQHQTAFAADGIETSLPMTRTVVNSSQIGGVGDTITYNKGASILRMINLVFGSDVFDATLQNYLAKSKSPLPTAINRTVSKVRSSNLLDCSNAEEKVARPINFWKELENECKRKNGQICTQVGKIMATWTEQAGFPVVSVTIDDGKVLLEQERFLLRNLKSTPTKLTWWLPITWTTQRNPNFDQLNVSWINGTRNASINIDKSPGWVIFNVQSAGFYRVNYDKASWRRIIDALNSDEYESIHVLNRAALVDDLLNLARADLLDYRTALDGLRYLTRERNYLPFKAAFSALTYLDQRLSGENEYYKQFKDVGYVDRPSDDRLTVLLRNELNKWACNYGHESCVQNFTAMFQQWIKYNSTIKPNQRPVAYCTGVRHGTKADWEFLWRQYYNSNSATEQVVILEALGCTRNKTLLEKHLLNALKKFEENRIRLQDHTAVFSAVYGSNIFGAEVVLDFVAKYHVQMTKFYNGTGTISSILSSASKRFSTERLVEKYDSLINNRKAEFKDIADSLNSSLELARYELQWLKRHTKAITSWVDDFNDEQMNNTISYRLPTSITPNSYTIWIKTNLTELDNFTFAGSVNIDTIVANKTNNITLHSVDLIHQNIRLRANDKEIPVAKTNTYEKYDFLVIHLSEELQPGQRLSISIEFTGRMNEEEMRGLYTSWYIDSNHKKKWLAATHMEPVASRKMFPCFDEPAMKANFTMNVLIPQEYNATSNTPIKSFSLNKDKTKSITFEETPKMSTYLVALVISDFISAKDDVKGYQVWARQNAVRNGEYALSLMKPLVSYYEGMLYIRYQLSKLDMVALPDFVSGAMENWGLLTYKERNLLFDRELSTTASKQSIANVIAHEIAHQWFGNLVSPKWWKYLWLNEGFARYFQYFAIHPENTKWSVEGQFVVEQVHSALEVDSSASTHPMTYDVWSPTQIRGIFDTISYAKAASVIRMIENVLGTKSFHEALASYLRKRKYDVATPEDLFDAISEKIKDEKIKNSIPDIMNSWTTQSGYPVVQAIQNGSYLVLFQQRFSLDSEEPSSLWHIPITWTNLNKPNFSDTETKHWFKRAQENITLPTSDLYLLNVRQAGFYRVNYSPDNWQKIIGILNDRHWTIGEINRATIIDDLFNLARAKYVYYPTLLNATEYLVKENEYLPWRAFFNGLSYLHKQFEGKEGYKAFVRYVSSLLTPIYKKLQFEDKKNSTHVELLFRSHVRKWTCKLDILDCKSKALVQFKAWNNNPTTYFSPNIRSVAYCAVAEQNDRKSWNRLWKLYEQSTFSAEKLTILQSLACTTEDAFLEELLQNALSKNKVRFEDSSSVFTSVINSGPKGVEFTMNFVESNYEKMLAHFKQPSNINSILNTIGKNVFTKQFFQKYVKLLNFLEERKVTRETKAYKNQAEQQLKWGEENIPHIFHWMEKRYPSMDYRLSNAFVPLRYNLTLSPYFGNFTFTGRVQIEVKRNADYVSHIVLHASDLNITGLSLRAKNSNLDDENGVVGTNSNNKTQMITIFMAKFVQPDELVLNITFEGTLNDGMAGFYRSYYFDEGGDIHWLATTQFQPTHARRAFPCFDEPAFKAKFTISVERPDNYKVLSNMDRVKFVPSNSPGRTIDVFRESVEMSTYLVAFIVSDFKPVEANNSLNVWGRPNIVEKGSLARNIAKNVTDFLERETGYRYQILPKLDLIGIPDMGDMGAMENWGLVTFREYGLFYDENVTSTRQLDYIITIIAHELAHSMFGNLVTCNWWEYIWLNEGFAQYMQWHLGALHAPNYGYEELFVVNELQAAMQEDASSSHPMNNPVSTPNEIKNAFDSIAYKKSASVIRMLRKLLKPETFKMALSKYFEKNQYGTAKPNDLWEAFAHAINRTNDLQRGLRNVSYFMSGWTNKPGYPVVSATMLDDDTVTLSQKSFSTYQDIEDFWIPITMTTATERNFSSTEVKTWLQGYYEKISISSAEAWFVLNIQQSGYYRVNYDTKSWDRLIKALRNSDHTLIHVTNRAQIVDDLLNLARAGWVDYKIALEGTMYLSKELDHVPWKAFFNGMTFLLQRYQEQNGEDLLKKYILLLATDVYKKLGFDDVNEESHLDKLNRELILSWMCKLNHSHCVETSNRMFAEWQTKIRRNESYRIPPDAKVAIYCTAIRNGDPNDWNFLWEQYLKTNFASEKKIILDALGCSADKKILYFYIERALTSNYTADIRKQDVNAVLASVYNSGIHGVNAMLDYVVNYYDRLHEHYKDWNVVGALISKLASRISKEEQISKLNELSAKEGEITSIAASINNGITSAKENLRWYRNYSSTINSCLNEAIRIMEDKNPASTVVANNLSVALMTVFSLIVYIIS</sequence>
<dbReference type="InterPro" id="IPR034016">
    <property type="entry name" value="M1_APN-typ"/>
</dbReference>